<evidence type="ECO:0000313" key="1">
    <source>
        <dbReference type="EMBL" id="GAI98524.1"/>
    </source>
</evidence>
<sequence>MHKLGVLTTEEMFTAYADAGFSPYAPGHEHVTVAEAFACEECRHLSKVGRMTDFTLVYNNDPEAAELTIGDKDRQTERDLTKSEVLSGYKEGLLEPDEIGKALDDMGYSPDEIDYYITKTDYDKDKAQSSAYMKYLHDAYIRGVNTFEVTTDKLGALNLPAKQVQYLFEVWDLDKTARANKPTKAELTAFVRNEIISMSVFETEMQGLGYPDKYIKWYKESIERARAE</sequence>
<accession>X1V1P0</accession>
<comment type="caution">
    <text evidence="1">The sequence shown here is derived from an EMBL/GenBank/DDBJ whole genome shotgun (WGS) entry which is preliminary data.</text>
</comment>
<organism evidence="1">
    <name type="scientific">marine sediment metagenome</name>
    <dbReference type="NCBI Taxonomy" id="412755"/>
    <lineage>
        <taxon>unclassified sequences</taxon>
        <taxon>metagenomes</taxon>
        <taxon>ecological metagenomes</taxon>
    </lineage>
</organism>
<proteinExistence type="predicted"/>
<feature type="non-terminal residue" evidence="1">
    <location>
        <position position="228"/>
    </location>
</feature>
<dbReference type="AlphaFoldDB" id="X1V1P0"/>
<protein>
    <submittedName>
        <fullName evidence="1">Uncharacterized protein</fullName>
    </submittedName>
</protein>
<reference evidence="1" key="1">
    <citation type="journal article" date="2014" name="Front. Microbiol.">
        <title>High frequency of phylogenetically diverse reductive dehalogenase-homologous genes in deep subseafloor sedimentary metagenomes.</title>
        <authorList>
            <person name="Kawai M."/>
            <person name="Futagami T."/>
            <person name="Toyoda A."/>
            <person name="Takaki Y."/>
            <person name="Nishi S."/>
            <person name="Hori S."/>
            <person name="Arai W."/>
            <person name="Tsubouchi T."/>
            <person name="Morono Y."/>
            <person name="Uchiyama I."/>
            <person name="Ito T."/>
            <person name="Fujiyama A."/>
            <person name="Inagaki F."/>
            <person name="Takami H."/>
        </authorList>
    </citation>
    <scope>NUCLEOTIDE SEQUENCE</scope>
    <source>
        <strain evidence="1">Expedition CK06-06</strain>
    </source>
</reference>
<dbReference type="EMBL" id="BARW01019709">
    <property type="protein sequence ID" value="GAI98524.1"/>
    <property type="molecule type" value="Genomic_DNA"/>
</dbReference>
<name>X1V1P0_9ZZZZ</name>
<gene>
    <name evidence="1" type="ORF">S12H4_33449</name>
</gene>